<dbReference type="Gene3D" id="2.30.30.110">
    <property type="match status" value="1"/>
</dbReference>
<comment type="caution">
    <text evidence="1">The sequence shown here is derived from an EMBL/GenBank/DDBJ whole genome shotgun (WGS) entry which is preliminary data.</text>
</comment>
<sequence length="127" mass="15478">MLKDFFKWHSEKEKIHNRESGVYFYEREIWWASLGLNIGYEEDGKNEKFERPILVLKKFNKYILWALPLTSKNKESKYYYPFEFKGEKYSVILSQLRIISSKRLLRKLGQMPEDDFSKIRESIRKLV</sequence>
<dbReference type="AlphaFoldDB" id="A0A1F8DW67"/>
<evidence type="ECO:0000313" key="2">
    <source>
        <dbReference type="Proteomes" id="UP000176422"/>
    </source>
</evidence>
<evidence type="ECO:0008006" key="3">
    <source>
        <dbReference type="Google" id="ProtNLM"/>
    </source>
</evidence>
<reference evidence="1 2" key="1">
    <citation type="journal article" date="2016" name="Nat. Commun.">
        <title>Thousands of microbial genomes shed light on interconnected biogeochemical processes in an aquifer system.</title>
        <authorList>
            <person name="Anantharaman K."/>
            <person name="Brown C.T."/>
            <person name="Hug L.A."/>
            <person name="Sharon I."/>
            <person name="Castelle C.J."/>
            <person name="Probst A.J."/>
            <person name="Thomas B.C."/>
            <person name="Singh A."/>
            <person name="Wilkins M.J."/>
            <person name="Karaoz U."/>
            <person name="Brodie E.L."/>
            <person name="Williams K.H."/>
            <person name="Hubbard S.S."/>
            <person name="Banfield J.F."/>
        </authorList>
    </citation>
    <scope>NUCLEOTIDE SEQUENCE [LARGE SCALE GENOMIC DNA]</scope>
</reference>
<evidence type="ECO:0000313" key="1">
    <source>
        <dbReference type="EMBL" id="OGM92742.1"/>
    </source>
</evidence>
<dbReference type="GO" id="GO:0003677">
    <property type="term" value="F:DNA binding"/>
    <property type="evidence" value="ECO:0007669"/>
    <property type="project" value="InterPro"/>
</dbReference>
<protein>
    <recommendedName>
        <fullName evidence="3">2,4-dihydroxyhept-2-ene-1,7-dioic acid aldolase</fullName>
    </recommendedName>
</protein>
<accession>A0A1F8DW67</accession>
<gene>
    <name evidence="1" type="ORF">A2372_00925</name>
</gene>
<name>A0A1F8DW67_9BACT</name>
<dbReference type="EMBL" id="MGIT01000003">
    <property type="protein sequence ID" value="OGM92742.1"/>
    <property type="molecule type" value="Genomic_DNA"/>
</dbReference>
<organism evidence="1 2">
    <name type="scientific">Candidatus Wolfebacteria bacterium RIFOXYB1_FULL_54_12</name>
    <dbReference type="NCBI Taxonomy" id="1802559"/>
    <lineage>
        <taxon>Bacteria</taxon>
        <taxon>Candidatus Wolfeibacteriota</taxon>
    </lineage>
</organism>
<dbReference type="Proteomes" id="UP000176422">
    <property type="component" value="Unassembled WGS sequence"/>
</dbReference>
<proteinExistence type="predicted"/>
<dbReference type="InterPro" id="IPR003477">
    <property type="entry name" value="PemK-like"/>
</dbReference>
<dbReference type="Pfam" id="PF02452">
    <property type="entry name" value="PemK_toxin"/>
    <property type="match status" value="1"/>
</dbReference>
<dbReference type="InterPro" id="IPR011067">
    <property type="entry name" value="Plasmid_toxin/cell-grow_inhib"/>
</dbReference>
<dbReference type="SUPFAM" id="SSF50118">
    <property type="entry name" value="Cell growth inhibitor/plasmid maintenance toxic component"/>
    <property type="match status" value="1"/>
</dbReference>